<evidence type="ECO:0000256" key="4">
    <source>
        <dbReference type="ARBA" id="ARBA00022741"/>
    </source>
</evidence>
<evidence type="ECO:0000313" key="10">
    <source>
        <dbReference type="Proteomes" id="UP001594351"/>
    </source>
</evidence>
<name>A0ABV6Z0E6_UNCC1</name>
<dbReference type="PANTHER" id="PTHR43793:SF2">
    <property type="entry name" value="BIFUNCTIONAL PROTEIN HLDE"/>
    <property type="match status" value="1"/>
</dbReference>
<dbReference type="InterPro" id="IPR050385">
    <property type="entry name" value="Archaeal_FAD_synthase"/>
</dbReference>
<proteinExistence type="predicted"/>
<keyword evidence="6" id="KW-0119">Carbohydrate metabolism</keyword>
<dbReference type="InterPro" id="IPR004821">
    <property type="entry name" value="Cyt_trans-like"/>
</dbReference>
<dbReference type="Pfam" id="PF01467">
    <property type="entry name" value="CTP_transf_like"/>
    <property type="match status" value="1"/>
</dbReference>
<dbReference type="GO" id="GO:0016779">
    <property type="term" value="F:nucleotidyltransferase activity"/>
    <property type="evidence" value="ECO:0007669"/>
    <property type="project" value="UniProtKB-KW"/>
</dbReference>
<dbReference type="SUPFAM" id="SSF52374">
    <property type="entry name" value="Nucleotidylyl transferase"/>
    <property type="match status" value="1"/>
</dbReference>
<dbReference type="Gene3D" id="3.40.50.620">
    <property type="entry name" value="HUPs"/>
    <property type="match status" value="1"/>
</dbReference>
<accession>A0ABV6Z0E6</accession>
<evidence type="ECO:0000313" key="9">
    <source>
        <dbReference type="EMBL" id="MFC1851913.1"/>
    </source>
</evidence>
<dbReference type="Proteomes" id="UP001594351">
    <property type="component" value="Unassembled WGS sequence"/>
</dbReference>
<evidence type="ECO:0000256" key="7">
    <source>
        <dbReference type="ARBA" id="ARBA00047428"/>
    </source>
</evidence>
<reference evidence="9 10" key="1">
    <citation type="submission" date="2024-09" db="EMBL/GenBank/DDBJ databases">
        <title>Laminarin stimulates single cell rates of sulfate reduction while oxygen inhibits transcriptomic activity in coastal marine sediment.</title>
        <authorList>
            <person name="Lindsay M."/>
            <person name="Orcutt B."/>
            <person name="Emerson D."/>
            <person name="Stepanauskas R."/>
            <person name="D'Angelo T."/>
        </authorList>
    </citation>
    <scope>NUCLEOTIDE SEQUENCE [LARGE SCALE GENOMIC DNA]</scope>
    <source>
        <strain evidence="9">SAG AM-311-K15</strain>
    </source>
</reference>
<evidence type="ECO:0000256" key="2">
    <source>
        <dbReference type="ARBA" id="ARBA00022679"/>
    </source>
</evidence>
<protein>
    <recommendedName>
        <fullName evidence="1">D-glycero-beta-D-manno-heptose 1-phosphate adenylyltransferase</fullName>
        <ecNumber evidence="1">2.7.7.70</ecNumber>
    </recommendedName>
</protein>
<dbReference type="NCBIfam" id="TIGR00125">
    <property type="entry name" value="cyt_tran_rel"/>
    <property type="match status" value="1"/>
</dbReference>
<dbReference type="NCBIfam" id="TIGR02199">
    <property type="entry name" value="rfaE_dom_II"/>
    <property type="match status" value="1"/>
</dbReference>
<evidence type="ECO:0000256" key="3">
    <source>
        <dbReference type="ARBA" id="ARBA00022695"/>
    </source>
</evidence>
<comment type="caution">
    <text evidence="9">The sequence shown here is derived from an EMBL/GenBank/DDBJ whole genome shotgun (WGS) entry which is preliminary data.</text>
</comment>
<evidence type="ECO:0000256" key="6">
    <source>
        <dbReference type="ARBA" id="ARBA00023277"/>
    </source>
</evidence>
<dbReference type="InterPro" id="IPR011914">
    <property type="entry name" value="RfaE_dom_II"/>
</dbReference>
<sequence>MNNFNCITTAAEFKFIRTEIRRSGQKLVFTNGCFDLLHRGHIHLLQQARATGDILVVGMNSDASIREIKGSQRPIISQAERACILCALKSVDYVIIFDEPTPLKVIQEICPDILVKGSDWGASEIVGADFVQTHQGQVVRIPLLEGYSTSQIIDTICRKFQR</sequence>
<dbReference type="InterPro" id="IPR014729">
    <property type="entry name" value="Rossmann-like_a/b/a_fold"/>
</dbReference>
<gene>
    <name evidence="9" type="primary">rfaE2</name>
    <name evidence="9" type="ORF">ACFL27_17105</name>
</gene>
<evidence type="ECO:0000259" key="8">
    <source>
        <dbReference type="Pfam" id="PF01467"/>
    </source>
</evidence>
<keyword evidence="3 9" id="KW-0548">Nucleotidyltransferase</keyword>
<feature type="domain" description="Cytidyltransferase-like" evidence="8">
    <location>
        <begin position="29"/>
        <end position="123"/>
    </location>
</feature>
<organism evidence="9 10">
    <name type="scientific">candidate division CSSED10-310 bacterium</name>
    <dbReference type="NCBI Taxonomy" id="2855610"/>
    <lineage>
        <taxon>Bacteria</taxon>
        <taxon>Bacteria division CSSED10-310</taxon>
    </lineage>
</organism>
<evidence type="ECO:0000256" key="5">
    <source>
        <dbReference type="ARBA" id="ARBA00022840"/>
    </source>
</evidence>
<keyword evidence="2" id="KW-0808">Transferase</keyword>
<dbReference type="EMBL" id="JBHPBY010000241">
    <property type="protein sequence ID" value="MFC1851913.1"/>
    <property type="molecule type" value="Genomic_DNA"/>
</dbReference>
<keyword evidence="5" id="KW-0067">ATP-binding</keyword>
<keyword evidence="10" id="KW-1185">Reference proteome</keyword>
<evidence type="ECO:0000256" key="1">
    <source>
        <dbReference type="ARBA" id="ARBA00012519"/>
    </source>
</evidence>
<dbReference type="PANTHER" id="PTHR43793">
    <property type="entry name" value="FAD SYNTHASE"/>
    <property type="match status" value="1"/>
</dbReference>
<dbReference type="EC" id="2.7.7.70" evidence="1"/>
<keyword evidence="4" id="KW-0547">Nucleotide-binding</keyword>
<comment type="catalytic activity">
    <reaction evidence="7">
        <text>D-glycero-beta-D-manno-heptose 1-phosphate + ATP + H(+) = ADP-D-glycero-beta-D-manno-heptose + diphosphate</text>
        <dbReference type="Rhea" id="RHEA:27465"/>
        <dbReference type="ChEBI" id="CHEBI:15378"/>
        <dbReference type="ChEBI" id="CHEBI:30616"/>
        <dbReference type="ChEBI" id="CHEBI:33019"/>
        <dbReference type="ChEBI" id="CHEBI:59967"/>
        <dbReference type="ChEBI" id="CHEBI:61593"/>
        <dbReference type="EC" id="2.7.7.70"/>
    </reaction>
</comment>